<proteinExistence type="predicted"/>
<feature type="domain" description="FAD/NAD(P)-binding" evidence="5">
    <location>
        <begin position="3"/>
        <end position="299"/>
    </location>
</feature>
<dbReference type="Gene3D" id="3.50.50.60">
    <property type="entry name" value="FAD/NAD(P)-binding domain"/>
    <property type="match status" value="2"/>
</dbReference>
<dbReference type="InterPro" id="IPR036188">
    <property type="entry name" value="FAD/NAD-bd_sf"/>
</dbReference>
<keyword evidence="4" id="KW-0560">Oxidoreductase</keyword>
<dbReference type="InterPro" id="IPR023753">
    <property type="entry name" value="FAD/NAD-binding_dom"/>
</dbReference>
<comment type="caution">
    <text evidence="7">The sequence shown here is derived from an EMBL/GenBank/DDBJ whole genome shotgun (WGS) entry which is preliminary data.</text>
</comment>
<feature type="domain" description="Reductase C-terminal" evidence="6">
    <location>
        <begin position="318"/>
        <end position="388"/>
    </location>
</feature>
<keyword evidence="2" id="KW-0285">Flavoprotein</keyword>
<dbReference type="EMBL" id="WBMO01000001">
    <property type="protein sequence ID" value="MDV2477052.1"/>
    <property type="molecule type" value="Genomic_DNA"/>
</dbReference>
<dbReference type="InterPro" id="IPR050446">
    <property type="entry name" value="FAD-oxidoreductase/Apoptosis"/>
</dbReference>
<reference evidence="7 8" key="1">
    <citation type="submission" date="2019-10" db="EMBL/GenBank/DDBJ databases">
        <title>Draft Genome Assembly of Rhodococcus zopfii DSM44189.</title>
        <authorList>
            <person name="Sutton J.M."/>
            <person name="Akob D.M."/>
            <person name="Bushman T.J."/>
        </authorList>
    </citation>
    <scope>NUCLEOTIDE SEQUENCE [LARGE SCALE GENOMIC DNA]</scope>
    <source>
        <strain evidence="7 8">DSM 44189</strain>
    </source>
</reference>
<organism evidence="7 8">
    <name type="scientific">Rhodococcus zopfii</name>
    <dbReference type="NCBI Taxonomy" id="43772"/>
    <lineage>
        <taxon>Bacteria</taxon>
        <taxon>Bacillati</taxon>
        <taxon>Actinomycetota</taxon>
        <taxon>Actinomycetes</taxon>
        <taxon>Mycobacteriales</taxon>
        <taxon>Nocardiaceae</taxon>
        <taxon>Rhodococcus</taxon>
    </lineage>
</organism>
<dbReference type="PRINTS" id="PR00411">
    <property type="entry name" value="PNDRDTASEI"/>
</dbReference>
<evidence type="ECO:0000313" key="7">
    <source>
        <dbReference type="EMBL" id="MDV2477052.1"/>
    </source>
</evidence>
<evidence type="ECO:0000259" key="5">
    <source>
        <dbReference type="Pfam" id="PF07992"/>
    </source>
</evidence>
<name>A0ABU3WTL1_9NOCA</name>
<dbReference type="Proteomes" id="UP001275440">
    <property type="component" value="Unassembled WGS sequence"/>
</dbReference>
<dbReference type="InterPro" id="IPR028202">
    <property type="entry name" value="Reductase_C"/>
</dbReference>
<evidence type="ECO:0000256" key="1">
    <source>
        <dbReference type="ARBA" id="ARBA00001974"/>
    </source>
</evidence>
<dbReference type="SUPFAM" id="SSF51905">
    <property type="entry name" value="FAD/NAD(P)-binding domain"/>
    <property type="match status" value="2"/>
</dbReference>
<keyword evidence="7" id="KW-0223">Dioxygenase</keyword>
<accession>A0ABU3WTL1</accession>
<evidence type="ECO:0000313" key="8">
    <source>
        <dbReference type="Proteomes" id="UP001275440"/>
    </source>
</evidence>
<keyword evidence="8" id="KW-1185">Reference proteome</keyword>
<dbReference type="GO" id="GO:0051213">
    <property type="term" value="F:dioxygenase activity"/>
    <property type="evidence" value="ECO:0007669"/>
    <property type="project" value="UniProtKB-KW"/>
</dbReference>
<dbReference type="PRINTS" id="PR00368">
    <property type="entry name" value="FADPNR"/>
</dbReference>
<protein>
    <submittedName>
        <fullName evidence="7">p-cumate dioxygenase</fullName>
    </submittedName>
</protein>
<dbReference type="SUPFAM" id="SSF55424">
    <property type="entry name" value="FAD/NAD-linked reductases, dimerisation (C-terminal) domain"/>
    <property type="match status" value="1"/>
</dbReference>
<evidence type="ECO:0000259" key="6">
    <source>
        <dbReference type="Pfam" id="PF14759"/>
    </source>
</evidence>
<gene>
    <name evidence="7" type="ORF">F8M49_20085</name>
</gene>
<dbReference type="Pfam" id="PF14759">
    <property type="entry name" value="Reductase_C"/>
    <property type="match status" value="1"/>
</dbReference>
<evidence type="ECO:0000256" key="4">
    <source>
        <dbReference type="ARBA" id="ARBA00023002"/>
    </source>
</evidence>
<comment type="cofactor">
    <cofactor evidence="1">
        <name>FAD</name>
        <dbReference type="ChEBI" id="CHEBI:57692"/>
    </cofactor>
</comment>
<dbReference type="Gene3D" id="3.30.390.30">
    <property type="match status" value="1"/>
</dbReference>
<dbReference type="PANTHER" id="PTHR43557">
    <property type="entry name" value="APOPTOSIS-INDUCING FACTOR 1"/>
    <property type="match status" value="1"/>
</dbReference>
<keyword evidence="3" id="KW-0274">FAD</keyword>
<dbReference type="Pfam" id="PF07992">
    <property type="entry name" value="Pyr_redox_2"/>
    <property type="match status" value="1"/>
</dbReference>
<sequence>MGVLIVGASVAGIRTVQALRARGYRGEITVLGEEVHHPYDKPPLTKEMLAADTHGGHVPLLTSEALDALDVDLRLGVRAGSLDLDRKSVTSEDGEEFRYDTLVIATGVSPRRLPGSDLLDNVYTVRTADDVAGLRREMVAGRKAVVIGAGFIGAEFAAAAREHGVEVTLVEAQESPLALQLGAEVGQALADLHRSSGIVLHSGVSFARFIGSGRTTGVRLSDGRELPADFVVVGIGAQPATEWLESSGLPLADGIECDASLHVIGVPDVYAAGDVARRDHPHYGESMRIEHWTNANEHADTVAAAIAGGPAPRPSLPYVWSDQYGKRIQIIGRPALGSPVKVRGEAQTGDLIACYADDDGTLVGALIVDNPRLMMQVRKAILAGERYDRFEQRVFAGQSAQK</sequence>
<dbReference type="InterPro" id="IPR016156">
    <property type="entry name" value="FAD/NAD-linked_Rdtase_dimer_sf"/>
</dbReference>
<evidence type="ECO:0000256" key="2">
    <source>
        <dbReference type="ARBA" id="ARBA00022630"/>
    </source>
</evidence>
<evidence type="ECO:0000256" key="3">
    <source>
        <dbReference type="ARBA" id="ARBA00022827"/>
    </source>
</evidence>
<dbReference type="PANTHER" id="PTHR43557:SF2">
    <property type="entry name" value="RIESKE DOMAIN-CONTAINING PROTEIN-RELATED"/>
    <property type="match status" value="1"/>
</dbReference>